<keyword evidence="1" id="KW-1133">Transmembrane helix</keyword>
<dbReference type="OrthoDB" id="3541038at2759"/>
<sequence>MEEPVSIVKVDDGKSLGFHGDIHPRQFRPENLSPLTEKTLVESSLTCHEIGPRAEDLRISVLNTGFRKTSSTSFFLLLLALLNTSSSLLMSTTFICLNYSRNLQAPSFPMSTVSFPRTTESTP</sequence>
<organism evidence="2 3">
    <name type="scientific">Sclerotinia sclerotiorum (strain ATCC 18683 / 1980 / Ss-1)</name>
    <name type="common">White mold</name>
    <name type="synonym">Whetzelinia sclerotiorum</name>
    <dbReference type="NCBI Taxonomy" id="665079"/>
    <lineage>
        <taxon>Eukaryota</taxon>
        <taxon>Fungi</taxon>
        <taxon>Dikarya</taxon>
        <taxon>Ascomycota</taxon>
        <taxon>Pezizomycotina</taxon>
        <taxon>Leotiomycetes</taxon>
        <taxon>Helotiales</taxon>
        <taxon>Sclerotiniaceae</taxon>
        <taxon>Sclerotinia</taxon>
    </lineage>
</organism>
<dbReference type="EMBL" id="CP017822">
    <property type="protein sequence ID" value="APA12314.1"/>
    <property type="molecule type" value="Genomic_DNA"/>
</dbReference>
<protein>
    <submittedName>
        <fullName evidence="2">Uncharacterized protein</fullName>
    </submittedName>
</protein>
<evidence type="ECO:0000313" key="2">
    <source>
        <dbReference type="EMBL" id="APA12314.1"/>
    </source>
</evidence>
<dbReference type="VEuPathDB" id="FungiDB:sscle_09g070840"/>
<keyword evidence="1" id="KW-0812">Transmembrane</keyword>
<dbReference type="Proteomes" id="UP000177798">
    <property type="component" value="Chromosome 9"/>
</dbReference>
<accession>A0A1D9QBI4</accession>
<dbReference type="AlphaFoldDB" id="A0A1D9QBI4"/>
<evidence type="ECO:0000256" key="1">
    <source>
        <dbReference type="SAM" id="Phobius"/>
    </source>
</evidence>
<feature type="transmembrane region" description="Helical" evidence="1">
    <location>
        <begin position="74"/>
        <end position="97"/>
    </location>
</feature>
<name>A0A1D9QBI4_SCLS1</name>
<keyword evidence="1" id="KW-0472">Membrane</keyword>
<reference evidence="3" key="1">
    <citation type="journal article" date="2017" name="Genome Biol. Evol.">
        <title>The complete genome sequence of the phytopathogenic fungus Sclerotinia sclerotiorum reveals insights into the genome architecture of broad host range pathogens.</title>
        <authorList>
            <person name="Derbyshire M."/>
            <person name="Denton-Giles M."/>
            <person name="Hegedus D."/>
            <person name="Seifbarghy S."/>
            <person name="Rollins J."/>
            <person name="van Kan J."/>
            <person name="Seidl M.F."/>
            <person name="Faino L."/>
            <person name="Mbengue M."/>
            <person name="Navaud O."/>
            <person name="Raffaele S."/>
            <person name="Hammond-Kosack K."/>
            <person name="Heard S."/>
            <person name="Oliver R."/>
        </authorList>
    </citation>
    <scope>NUCLEOTIDE SEQUENCE [LARGE SCALE GENOMIC DNA]</scope>
    <source>
        <strain evidence="3">ATCC 18683 / 1980 / Ss-1</strain>
    </source>
</reference>
<gene>
    <name evidence="2" type="ORF">sscle_09g070840</name>
</gene>
<proteinExistence type="predicted"/>
<evidence type="ECO:0000313" key="3">
    <source>
        <dbReference type="Proteomes" id="UP000177798"/>
    </source>
</evidence>